<keyword evidence="2" id="KW-0378">Hydrolase</keyword>
<keyword evidence="2" id="KW-0255">Endonuclease</keyword>
<dbReference type="InterPro" id="IPR003615">
    <property type="entry name" value="HNH_nuc"/>
</dbReference>
<organism evidence="2 3">
    <name type="scientific">candidate division TA06 bacterium</name>
    <dbReference type="NCBI Taxonomy" id="2250710"/>
    <lineage>
        <taxon>Bacteria</taxon>
        <taxon>Bacteria division TA06</taxon>
    </lineage>
</organism>
<dbReference type="Proteomes" id="UP000315525">
    <property type="component" value="Unassembled WGS sequence"/>
</dbReference>
<evidence type="ECO:0000313" key="2">
    <source>
        <dbReference type="EMBL" id="TET45418.1"/>
    </source>
</evidence>
<feature type="domain" description="HNH endonuclease 5" evidence="1">
    <location>
        <begin position="4"/>
        <end position="58"/>
    </location>
</feature>
<dbReference type="CDD" id="cd00085">
    <property type="entry name" value="HNHc"/>
    <property type="match status" value="1"/>
</dbReference>
<protein>
    <submittedName>
        <fullName evidence="2">HNH endonuclease</fullName>
    </submittedName>
</protein>
<accession>A0A523USB8</accession>
<dbReference type="EMBL" id="SOJN01000084">
    <property type="protein sequence ID" value="TET45418.1"/>
    <property type="molecule type" value="Genomic_DNA"/>
</dbReference>
<dbReference type="Pfam" id="PF14279">
    <property type="entry name" value="HNH_5"/>
    <property type="match status" value="1"/>
</dbReference>
<evidence type="ECO:0000313" key="3">
    <source>
        <dbReference type="Proteomes" id="UP000315525"/>
    </source>
</evidence>
<reference evidence="2 3" key="1">
    <citation type="submission" date="2019-03" db="EMBL/GenBank/DDBJ databases">
        <title>Metabolic potential of uncultured bacteria and archaea associated with petroleum seepage in deep-sea sediments.</title>
        <authorList>
            <person name="Dong X."/>
            <person name="Hubert C."/>
        </authorList>
    </citation>
    <scope>NUCLEOTIDE SEQUENCE [LARGE SCALE GENOMIC DNA]</scope>
    <source>
        <strain evidence="2">E44_bin18</strain>
    </source>
</reference>
<name>A0A523USB8_UNCT6</name>
<proteinExistence type="predicted"/>
<sequence length="333" mass="38786">MSKCIYCVEEKDPSAFDRDHVIPESFGKFENNLTLHQQQVCRDCNQYFSKKLELFLGRDTVEGTFRYVSGPKDPKDFTTVKESRLLYKLAEEGPWKGAMLRRVTHDKIDAVNQVAFQQRNTGNWVFFPIEDVPSGHELKKQGFILKGDKSFKMVVHPDFGEKKLKQLLTEKGLDIEPDGEVMDFKSGQEKVMVEIQQTVDKVILRGIGKIAFNYLTYAQGADFVLDKRFDGFREFIRYGTTSDTPHVWIEGRPIWLDRKRLPTKHVQEHWVLIDWDETTIFSLLSLFNLTMYKVQFCRRFLVLPGDIRTGNRFNVKTKKISKLYHPPLGLFTA</sequence>
<gene>
    <name evidence="2" type="ORF">E3J62_07630</name>
</gene>
<dbReference type="InterPro" id="IPR029471">
    <property type="entry name" value="HNH_5"/>
</dbReference>
<evidence type="ECO:0000259" key="1">
    <source>
        <dbReference type="Pfam" id="PF14279"/>
    </source>
</evidence>
<comment type="caution">
    <text evidence="2">The sequence shown here is derived from an EMBL/GenBank/DDBJ whole genome shotgun (WGS) entry which is preliminary data.</text>
</comment>
<dbReference type="AlphaFoldDB" id="A0A523USB8"/>
<keyword evidence="2" id="KW-0540">Nuclease</keyword>
<dbReference type="GO" id="GO:0004519">
    <property type="term" value="F:endonuclease activity"/>
    <property type="evidence" value="ECO:0007669"/>
    <property type="project" value="UniProtKB-KW"/>
</dbReference>